<evidence type="ECO:0008006" key="3">
    <source>
        <dbReference type="Google" id="ProtNLM"/>
    </source>
</evidence>
<keyword evidence="2" id="KW-1185">Reference proteome</keyword>
<dbReference type="AlphaFoldDB" id="A0A2I0HZQ1"/>
<name>A0A2I0HZQ1_PUNGR</name>
<proteinExistence type="predicted"/>
<gene>
    <name evidence="1" type="ORF">CRG98_042671</name>
</gene>
<reference evidence="1 2" key="1">
    <citation type="submission" date="2017-11" db="EMBL/GenBank/DDBJ databases">
        <title>De-novo sequencing of pomegranate (Punica granatum L.) genome.</title>
        <authorList>
            <person name="Akparov Z."/>
            <person name="Amiraslanov A."/>
            <person name="Hajiyeva S."/>
            <person name="Abbasov M."/>
            <person name="Kaur K."/>
            <person name="Hamwieh A."/>
            <person name="Solovyev V."/>
            <person name="Salamov A."/>
            <person name="Braich B."/>
            <person name="Kosarev P."/>
            <person name="Mahmoud A."/>
            <person name="Hajiyev E."/>
            <person name="Babayeva S."/>
            <person name="Izzatullayeva V."/>
            <person name="Mammadov A."/>
            <person name="Mammadov A."/>
            <person name="Sharifova S."/>
            <person name="Ojaghi J."/>
            <person name="Eynullazada K."/>
            <person name="Bayramov B."/>
            <person name="Abdulazimova A."/>
            <person name="Shahmuradov I."/>
        </authorList>
    </citation>
    <scope>NUCLEOTIDE SEQUENCE [LARGE SCALE GENOMIC DNA]</scope>
    <source>
        <strain evidence="2">cv. AG2017</strain>
        <tissue evidence="1">Leaf</tissue>
    </source>
</reference>
<dbReference type="Proteomes" id="UP000233551">
    <property type="component" value="Unassembled WGS sequence"/>
</dbReference>
<evidence type="ECO:0000313" key="1">
    <source>
        <dbReference type="EMBL" id="PKI36970.1"/>
    </source>
</evidence>
<protein>
    <recommendedName>
        <fullName evidence="3">Retrotransposon Copia-like N-terminal domain-containing protein</fullName>
    </recommendedName>
</protein>
<comment type="caution">
    <text evidence="1">The sequence shown here is derived from an EMBL/GenBank/DDBJ whole genome shotgun (WGS) entry which is preliminary data.</text>
</comment>
<organism evidence="1 2">
    <name type="scientific">Punica granatum</name>
    <name type="common">Pomegranate</name>
    <dbReference type="NCBI Taxonomy" id="22663"/>
    <lineage>
        <taxon>Eukaryota</taxon>
        <taxon>Viridiplantae</taxon>
        <taxon>Streptophyta</taxon>
        <taxon>Embryophyta</taxon>
        <taxon>Tracheophyta</taxon>
        <taxon>Spermatophyta</taxon>
        <taxon>Magnoliopsida</taxon>
        <taxon>eudicotyledons</taxon>
        <taxon>Gunneridae</taxon>
        <taxon>Pentapetalae</taxon>
        <taxon>rosids</taxon>
        <taxon>malvids</taxon>
        <taxon>Myrtales</taxon>
        <taxon>Lythraceae</taxon>
        <taxon>Punica</taxon>
    </lineage>
</organism>
<accession>A0A2I0HZQ1</accession>
<dbReference type="EMBL" id="PGOL01004632">
    <property type="protein sequence ID" value="PKI36970.1"/>
    <property type="molecule type" value="Genomic_DNA"/>
</dbReference>
<dbReference type="Pfam" id="PF14223">
    <property type="entry name" value="Retrotran_gag_2"/>
    <property type="match status" value="1"/>
</dbReference>
<sequence length="179" mass="20797">MSLIFAPLPQFVLENIAYVPLLDGQNFSDWEESILFTLEYRDLAYALCEEEPPAPTDTNAPEVKKKYEWWEKFNCLSLMLMKSRVNKSIQGAIGEVTKAKDFMKTMKEQFAKSYKALASTLMKRLTSKIFDSSRVCVRTLRKHIRRSDISEAFLVHFILNSLPAEYGTFKISYNTRKEE</sequence>
<evidence type="ECO:0000313" key="2">
    <source>
        <dbReference type="Proteomes" id="UP000233551"/>
    </source>
</evidence>